<organism evidence="1 2">
    <name type="scientific">Paenarthrobacter nicotinovorans</name>
    <name type="common">Arthrobacter nicotinovorans</name>
    <dbReference type="NCBI Taxonomy" id="29320"/>
    <lineage>
        <taxon>Bacteria</taxon>
        <taxon>Bacillati</taxon>
        <taxon>Actinomycetota</taxon>
        <taxon>Actinomycetes</taxon>
        <taxon>Micrococcales</taxon>
        <taxon>Micrococcaceae</taxon>
        <taxon>Paenarthrobacter</taxon>
    </lineage>
</organism>
<dbReference type="Proteomes" id="UP001448614">
    <property type="component" value="Unassembled WGS sequence"/>
</dbReference>
<gene>
    <name evidence="1" type="ORF">V3C41_00275</name>
</gene>
<evidence type="ECO:0000313" key="1">
    <source>
        <dbReference type="EMBL" id="MEO3939503.1"/>
    </source>
</evidence>
<evidence type="ECO:0000313" key="2">
    <source>
        <dbReference type="Proteomes" id="UP001448614"/>
    </source>
</evidence>
<protein>
    <submittedName>
        <fullName evidence="1">Uncharacterized protein</fullName>
    </submittedName>
</protein>
<name>A0ABV0GLV8_PAENI</name>
<reference evidence="1 2" key="1">
    <citation type="journal article" date="2024" name="Appl. Microbiol. Biotechnol.">
        <title>Biosynthetic gene clusters with biotechnological applications in novel Antarctic isolates from Actinomycetota.</title>
        <authorList>
            <person name="Bruna P."/>
            <person name="Nunez-Montero K."/>
            <person name="Contreras M.J."/>
            <person name="Leal K."/>
            <person name="Garcia M."/>
            <person name="Abanto M."/>
            <person name="Barrientos L."/>
        </authorList>
    </citation>
    <scope>NUCLEOTIDE SEQUENCE [LARGE SCALE GENOMIC DNA]</scope>
    <source>
        <strain evidence="1 2">Se16.17</strain>
    </source>
</reference>
<keyword evidence="2" id="KW-1185">Reference proteome</keyword>
<comment type="caution">
    <text evidence="1">The sequence shown here is derived from an EMBL/GenBank/DDBJ whole genome shotgun (WGS) entry which is preliminary data.</text>
</comment>
<sequence>MPDKSTVGDWLPPHQQHLLYTLAHADTLIENVGGVLLEYVAATPLGLDNRVREGREDVVVASMAPIPQSVPRQAADIINQLRAALEHALSAEVEHLMGRQLEPAEEQSIEMPVPKSDSGLSGWFRHKRRRSLPVLHADGVLGQRIAALQPPYGAEEDRIHPLRVLAEHSNLSKHRKPAEYALRLGRVIPDYWVPGLRITGEYPADRPLRIGDVLASVPAGTRVPLDIWPTVAIRRPHTREWIVLTHELRALESWVRTIALPTLITGNSEVDPIPPHLDISRGYTDYSEALSKAQIMPAAERLGLRLAGVGLREQLPAIFRQALPDTSHETVDNFVSRLSDAAAVEVLERYIRVRHGRGESNAVEYLRRLLR</sequence>
<accession>A0ABV0GLV8</accession>
<proteinExistence type="predicted"/>
<dbReference type="EMBL" id="JBBMFV010000001">
    <property type="protein sequence ID" value="MEO3939503.1"/>
    <property type="molecule type" value="Genomic_DNA"/>
</dbReference>
<dbReference type="RefSeq" id="WP_347781491.1">
    <property type="nucleotide sequence ID" value="NZ_JBBMFV010000001.1"/>
</dbReference>